<dbReference type="PROSITE" id="PS50110">
    <property type="entry name" value="RESPONSE_REGULATORY"/>
    <property type="match status" value="2"/>
</dbReference>
<dbReference type="SMART" id="SM00091">
    <property type="entry name" value="PAS"/>
    <property type="match status" value="2"/>
</dbReference>
<dbReference type="FunFam" id="1.10.287.130:FF:000002">
    <property type="entry name" value="Two-component osmosensing histidine kinase"/>
    <property type="match status" value="1"/>
</dbReference>
<keyword evidence="5 17" id="KW-0597">Phosphoprotein</keyword>
<dbReference type="FunFam" id="3.30.565.10:FF:000010">
    <property type="entry name" value="Sensor histidine kinase RcsC"/>
    <property type="match status" value="1"/>
</dbReference>
<feature type="domain" description="Histidine kinase" evidence="19">
    <location>
        <begin position="1097"/>
        <end position="1318"/>
    </location>
</feature>
<evidence type="ECO:0000256" key="2">
    <source>
        <dbReference type="ARBA" id="ARBA00004651"/>
    </source>
</evidence>
<feature type="modified residue" description="4-aspartylphosphate" evidence="17">
    <location>
        <position position="1391"/>
    </location>
</feature>
<evidence type="ECO:0000259" key="19">
    <source>
        <dbReference type="PROSITE" id="PS50109"/>
    </source>
</evidence>
<dbReference type="SUPFAM" id="SSF53850">
    <property type="entry name" value="Periplasmic binding protein-like II"/>
    <property type="match status" value="3"/>
</dbReference>
<dbReference type="InterPro" id="IPR011006">
    <property type="entry name" value="CheY-like_superfamily"/>
</dbReference>
<dbReference type="Gene3D" id="1.20.120.160">
    <property type="entry name" value="HPT domain"/>
    <property type="match status" value="1"/>
</dbReference>
<dbReference type="PANTHER" id="PTHR45339">
    <property type="entry name" value="HYBRID SIGNAL TRANSDUCTION HISTIDINE KINASE J"/>
    <property type="match status" value="1"/>
</dbReference>
<keyword evidence="11" id="KW-1133">Transmembrane helix</keyword>
<organism evidence="24 25">
    <name type="scientific">Desulforhopalus singaporensis</name>
    <dbReference type="NCBI Taxonomy" id="91360"/>
    <lineage>
        <taxon>Bacteria</taxon>
        <taxon>Pseudomonadati</taxon>
        <taxon>Thermodesulfobacteriota</taxon>
        <taxon>Desulfobulbia</taxon>
        <taxon>Desulfobulbales</taxon>
        <taxon>Desulfocapsaceae</taxon>
        <taxon>Desulforhopalus</taxon>
    </lineage>
</organism>
<feature type="domain" description="Response regulatory" evidence="20">
    <location>
        <begin position="1488"/>
        <end position="1604"/>
    </location>
</feature>
<evidence type="ECO:0000256" key="3">
    <source>
        <dbReference type="ARBA" id="ARBA00012438"/>
    </source>
</evidence>
<dbReference type="GO" id="GO:0005524">
    <property type="term" value="F:ATP binding"/>
    <property type="evidence" value="ECO:0007669"/>
    <property type="project" value="UniProtKB-KW"/>
</dbReference>
<evidence type="ECO:0000259" key="22">
    <source>
        <dbReference type="PROSITE" id="PS50113"/>
    </source>
</evidence>
<feature type="domain" description="PAS" evidence="21">
    <location>
        <begin position="954"/>
        <end position="1024"/>
    </location>
</feature>
<dbReference type="InterPro" id="IPR036641">
    <property type="entry name" value="HPT_dom_sf"/>
</dbReference>
<dbReference type="PROSITE" id="PS50113">
    <property type="entry name" value="PAC"/>
    <property type="match status" value="1"/>
</dbReference>
<feature type="modified residue" description="4-aspartylphosphate" evidence="17">
    <location>
        <position position="1537"/>
    </location>
</feature>
<feature type="coiled-coil region" evidence="18">
    <location>
        <begin position="812"/>
        <end position="839"/>
    </location>
</feature>
<evidence type="ECO:0000259" key="21">
    <source>
        <dbReference type="PROSITE" id="PS50112"/>
    </source>
</evidence>
<dbReference type="PANTHER" id="PTHR45339:SF1">
    <property type="entry name" value="HYBRID SIGNAL TRANSDUCTION HISTIDINE KINASE J"/>
    <property type="match status" value="1"/>
</dbReference>
<dbReference type="Pfam" id="PF02518">
    <property type="entry name" value="HATPase_c"/>
    <property type="match status" value="1"/>
</dbReference>
<dbReference type="CDD" id="cd00156">
    <property type="entry name" value="REC"/>
    <property type="match status" value="1"/>
</dbReference>
<keyword evidence="25" id="KW-1185">Reference proteome</keyword>
<dbReference type="CDD" id="cd16922">
    <property type="entry name" value="HATPase_EvgS-ArcB-TorS-like"/>
    <property type="match status" value="1"/>
</dbReference>
<dbReference type="SMART" id="SM00062">
    <property type="entry name" value="PBPb"/>
    <property type="match status" value="3"/>
</dbReference>
<dbReference type="Gene3D" id="3.40.50.2300">
    <property type="match status" value="2"/>
</dbReference>
<dbReference type="GO" id="GO:0000155">
    <property type="term" value="F:phosphorelay sensor kinase activity"/>
    <property type="evidence" value="ECO:0007669"/>
    <property type="project" value="InterPro"/>
</dbReference>
<evidence type="ECO:0000256" key="5">
    <source>
        <dbReference type="ARBA" id="ARBA00022553"/>
    </source>
</evidence>
<dbReference type="NCBIfam" id="TIGR00229">
    <property type="entry name" value="sensory_box"/>
    <property type="match status" value="2"/>
</dbReference>
<dbReference type="InterPro" id="IPR035965">
    <property type="entry name" value="PAS-like_dom_sf"/>
</dbReference>
<evidence type="ECO:0000256" key="1">
    <source>
        <dbReference type="ARBA" id="ARBA00000085"/>
    </source>
</evidence>
<dbReference type="InterPro" id="IPR008207">
    <property type="entry name" value="Sig_transdc_His_kin_Hpt_dom"/>
</dbReference>
<dbReference type="EC" id="2.7.13.3" evidence="3"/>
<dbReference type="SMART" id="SM00388">
    <property type="entry name" value="HisKA"/>
    <property type="match status" value="1"/>
</dbReference>
<feature type="domain" description="PAC" evidence="22">
    <location>
        <begin position="1025"/>
        <end position="1079"/>
    </location>
</feature>
<evidence type="ECO:0000259" key="20">
    <source>
        <dbReference type="PROSITE" id="PS50110"/>
    </source>
</evidence>
<protein>
    <recommendedName>
        <fullName evidence="15">Sensory/regulatory protein RpfC</fullName>
        <ecNumber evidence="3">2.7.13.3</ecNumber>
    </recommendedName>
</protein>
<sequence>MKALSVIYKKCHKTVWSLLAVLFFLGFLGGNHNFMSQIPDSYATTSEAWLSDVKSTVEFSQKEHQWIEEHPVLRIGIDPGFAPFEFVDEKGEYQGISADFMSLISGVLGIKFEVAQDLTWQETVEKAQKHEIDILPCVGITEERRQYFTYSTPYLFFPRVVFYRKGGVRPSSMADLDDKLIGVQTNSSHHGWLDEHTGLQPILYSTVREAVLALSAGDVELFVGNLEATSYLLEKLEIDNVKVAFQIPAVDQELAMAVRNDWPEMVSILDKVLAVVPREKIFDIHRKWTNFRHKNKKQGGDDLLQLSDEEKKWLSEHRKITVRILSSLPPMDFTTSAGVPAGIGVDYLKIIEDKLGLEVEIKSGQYIDNLQAVQEKKADALMDATPDPNLEKYLLFTEPYLSIGHVIIARKEGSIYSQEQDLHGKTLALESGFAKVEHFRQYHPEINIAEYPDTQSCLRAVSFGDADAYAGNRAVASYIVLQQMFSNLKVQGSLQDVGTVLSIGVRNDWPELASILNKAFDSLDIAEKHSVLGRWVGLNGTNNAETVKLTPQEKQFIAEHGPLFFSEISRSPLFIINDQQKYDGIFADYMGLISERSGLKFKLFPSRIWPEVLEKYNKGEISVVPGLGKKCPVKRETLYSEPLVTFPLVIVTLDSHHSIAGTEELNGRKVCVVQQSTSNNFLRESYPEIQVREADSIEQALIMVANSEVDAFVGHLAVTVDMIQRLGFKNLKIAGQTEFIFDHRFGVDPQYPEVVSIIDKTLASISPEEHSAILHKWLKVTYDKGVDYSLILKVALGTVTIIAIVLFWNRRMAREIAERKNAQALLAEKENRIRAMSQAVPDALIMIDSKGEIKYMNHAAEKFFGGTKADFIDKHLHTLCVPAEERERAARGLAHFAKTGHGPAIGKIQELTCLAPDGSKFPVEVGISSFQVRGEWYAVGVIRNIAVRKETESKLRKLSKAVNQSPSSVAITDLDGFIEYVNPAFTKITGYTSAEAVGQQLEDFKFGKHSQVFYNRLRETVTTGGIWEGELVNKRKNGELYWQDTTISPIYDESGRITRYLETKQDVTDRKNAQQDLLKAKKSAEQATMAKSDFLAKMSHEIRTPMNAIIGMSYLVLQTGLNSTQRNYIEKVHRSSELLLGIIDDILDFSKIEAGRLDLEKIDFHLSDVLNNMANLVGLKAEEKGLALTVNLAPDIPDNFVGDPLRLGQILINLADNAVKFTEKGEITVSVAILSQNESEAELYFSVNDNGIGLTRAQQEKLFQSFSQADASTTRTYGGTGLGLAICHNLIHLMGGNIWVESEKDAGSSFQFTLILQKSQRGHSDQYAASAKIGFFRVLVVAEDSALWENLSLLLTGFGLRVEQAKSENEGLLRLQEGDSSGDPYMLVLMDWDMSGTTGFESVKTMQNSPGFTGYPKVIAMTPCDGKNGARGAKGVNISSFLAKPITSPVLYDAIMDAMGLCSVAKNEPVQSVQRSYDEDVACLRESKLLLVEDNEINLELACDLLSSIGIDVEVARNGVEALEKLSGTTFDGVLMDCRMPVMDGYEASRRIRVQERFKDLPILAMTANTMNGDREKVLEAGMNDHIGKPIDMKNLVHTLAKWVAPSTGSVQGCDDVHNTGILFPIVEGIDTEDGLARTRDNRKLYLKLLKMFAETQQDFMVEFQGATAASDWQHAEMIAHRLKGVAGNIGAGRLFCCCAVLEEQAGEKKVRHEDVKAAGEALRIVLQSIAALTAEE</sequence>
<dbReference type="PROSITE" id="PS50894">
    <property type="entry name" value="HPT"/>
    <property type="match status" value="1"/>
</dbReference>
<dbReference type="PROSITE" id="PS50109">
    <property type="entry name" value="HIS_KIN"/>
    <property type="match status" value="1"/>
</dbReference>
<evidence type="ECO:0000313" key="25">
    <source>
        <dbReference type="Proteomes" id="UP000199073"/>
    </source>
</evidence>
<comment type="subunit">
    <text evidence="14">At low DSF concentrations, interacts with RpfF.</text>
</comment>
<dbReference type="SUPFAM" id="SSF47384">
    <property type="entry name" value="Homodimeric domain of signal transducing histidine kinase"/>
    <property type="match status" value="1"/>
</dbReference>
<dbReference type="Pfam" id="PF00512">
    <property type="entry name" value="HisKA"/>
    <property type="match status" value="1"/>
</dbReference>
<dbReference type="Gene3D" id="1.10.287.130">
    <property type="match status" value="1"/>
</dbReference>
<feature type="domain" description="PAS" evidence="21">
    <location>
        <begin position="829"/>
        <end position="900"/>
    </location>
</feature>
<keyword evidence="12" id="KW-0902">Two-component regulatory system</keyword>
<keyword evidence="9" id="KW-0418">Kinase</keyword>
<evidence type="ECO:0000256" key="16">
    <source>
        <dbReference type="PROSITE-ProRule" id="PRU00110"/>
    </source>
</evidence>
<dbReference type="InterPro" id="IPR000014">
    <property type="entry name" value="PAS"/>
</dbReference>
<dbReference type="Pfam" id="PF01627">
    <property type="entry name" value="Hpt"/>
    <property type="match status" value="1"/>
</dbReference>
<dbReference type="SMART" id="SM00448">
    <property type="entry name" value="REC"/>
    <property type="match status" value="2"/>
</dbReference>
<dbReference type="SMART" id="SM00387">
    <property type="entry name" value="HATPase_c"/>
    <property type="match status" value="1"/>
</dbReference>
<evidence type="ECO:0000256" key="7">
    <source>
        <dbReference type="ARBA" id="ARBA00022692"/>
    </source>
</evidence>
<dbReference type="SUPFAM" id="SSF52172">
    <property type="entry name" value="CheY-like"/>
    <property type="match status" value="2"/>
</dbReference>
<dbReference type="CDD" id="cd17546">
    <property type="entry name" value="REC_hyHK_CKI1_RcsC-like"/>
    <property type="match status" value="1"/>
</dbReference>
<dbReference type="SUPFAM" id="SSF47226">
    <property type="entry name" value="Histidine-containing phosphotransfer domain, HPT domain"/>
    <property type="match status" value="1"/>
</dbReference>
<keyword evidence="7" id="KW-0812">Transmembrane</keyword>
<evidence type="ECO:0000256" key="14">
    <source>
        <dbReference type="ARBA" id="ARBA00064003"/>
    </source>
</evidence>
<evidence type="ECO:0000259" key="23">
    <source>
        <dbReference type="PROSITE" id="PS50894"/>
    </source>
</evidence>
<dbReference type="EMBL" id="FNJI01000062">
    <property type="protein sequence ID" value="SDP81262.1"/>
    <property type="molecule type" value="Genomic_DNA"/>
</dbReference>
<dbReference type="PRINTS" id="PR00344">
    <property type="entry name" value="BCTRLSENSOR"/>
</dbReference>
<dbReference type="InterPro" id="IPR036890">
    <property type="entry name" value="HATPase_C_sf"/>
</dbReference>
<evidence type="ECO:0000256" key="11">
    <source>
        <dbReference type="ARBA" id="ARBA00022989"/>
    </source>
</evidence>
<dbReference type="Gene3D" id="3.40.190.10">
    <property type="entry name" value="Periplasmic binding protein-like II"/>
    <property type="match status" value="6"/>
</dbReference>
<dbReference type="InterPro" id="IPR001638">
    <property type="entry name" value="Solute-binding_3/MltF_N"/>
</dbReference>
<evidence type="ECO:0000256" key="15">
    <source>
        <dbReference type="ARBA" id="ARBA00068150"/>
    </source>
</evidence>
<keyword evidence="18" id="KW-0175">Coiled coil</keyword>
<dbReference type="InterPro" id="IPR001789">
    <property type="entry name" value="Sig_transdc_resp-reg_receiver"/>
</dbReference>
<dbReference type="CDD" id="cd00130">
    <property type="entry name" value="PAS"/>
    <property type="match status" value="2"/>
</dbReference>
<dbReference type="InterPro" id="IPR001610">
    <property type="entry name" value="PAC"/>
</dbReference>
<feature type="modified residue" description="Phosphohistidine" evidence="16">
    <location>
        <position position="1681"/>
    </location>
</feature>
<dbReference type="InterPro" id="IPR003661">
    <property type="entry name" value="HisK_dim/P_dom"/>
</dbReference>
<dbReference type="PROSITE" id="PS50112">
    <property type="entry name" value="PAS"/>
    <property type="match status" value="2"/>
</dbReference>
<evidence type="ECO:0000256" key="4">
    <source>
        <dbReference type="ARBA" id="ARBA00022475"/>
    </source>
</evidence>
<dbReference type="SUPFAM" id="SSF55874">
    <property type="entry name" value="ATPase domain of HSP90 chaperone/DNA topoisomerase II/histidine kinase"/>
    <property type="match status" value="1"/>
</dbReference>
<dbReference type="Pfam" id="PF00497">
    <property type="entry name" value="SBP_bac_3"/>
    <property type="match status" value="3"/>
</dbReference>
<name>A0A1H0VRQ0_9BACT</name>
<evidence type="ECO:0000256" key="10">
    <source>
        <dbReference type="ARBA" id="ARBA00022840"/>
    </source>
</evidence>
<dbReference type="InterPro" id="IPR005467">
    <property type="entry name" value="His_kinase_dom"/>
</dbReference>
<evidence type="ECO:0000313" key="24">
    <source>
        <dbReference type="EMBL" id="SDP81262.1"/>
    </source>
</evidence>
<evidence type="ECO:0000256" key="9">
    <source>
        <dbReference type="ARBA" id="ARBA00022777"/>
    </source>
</evidence>
<evidence type="ECO:0000256" key="18">
    <source>
        <dbReference type="SAM" id="Coils"/>
    </source>
</evidence>
<dbReference type="Pfam" id="PF00072">
    <property type="entry name" value="Response_reg"/>
    <property type="match status" value="2"/>
</dbReference>
<evidence type="ECO:0000256" key="13">
    <source>
        <dbReference type="ARBA" id="ARBA00023136"/>
    </source>
</evidence>
<dbReference type="CDD" id="cd00082">
    <property type="entry name" value="HisKA"/>
    <property type="match status" value="1"/>
</dbReference>
<evidence type="ECO:0000256" key="17">
    <source>
        <dbReference type="PROSITE-ProRule" id="PRU00169"/>
    </source>
</evidence>
<proteinExistence type="predicted"/>
<keyword evidence="4" id="KW-1003">Cell membrane</keyword>
<keyword evidence="6" id="KW-0808">Transferase</keyword>
<dbReference type="InterPro" id="IPR000700">
    <property type="entry name" value="PAS-assoc_C"/>
</dbReference>
<dbReference type="Pfam" id="PF13426">
    <property type="entry name" value="PAS_9"/>
    <property type="match status" value="2"/>
</dbReference>
<dbReference type="CDD" id="cd01007">
    <property type="entry name" value="PBP2_BvgS_HisK_like"/>
    <property type="match status" value="3"/>
</dbReference>
<dbReference type="SUPFAM" id="SSF55785">
    <property type="entry name" value="PYP-like sensor domain (PAS domain)"/>
    <property type="match status" value="2"/>
</dbReference>
<comment type="subcellular location">
    <subcellularLocation>
        <location evidence="2">Cell membrane</location>
        <topology evidence="2">Multi-pass membrane protein</topology>
    </subcellularLocation>
</comment>
<keyword evidence="10" id="KW-0067">ATP-binding</keyword>
<accession>A0A1H0VRQ0</accession>
<dbReference type="Gene3D" id="3.30.450.20">
    <property type="entry name" value="PAS domain"/>
    <property type="match status" value="2"/>
</dbReference>
<keyword evidence="8" id="KW-0547">Nucleotide-binding</keyword>
<comment type="catalytic activity">
    <reaction evidence="1">
        <text>ATP + protein L-histidine = ADP + protein N-phospho-L-histidine.</text>
        <dbReference type="EC" id="2.7.13.3"/>
    </reaction>
</comment>
<dbReference type="STRING" id="91360.SAMN05660330_04209"/>
<evidence type="ECO:0000256" key="8">
    <source>
        <dbReference type="ARBA" id="ARBA00022741"/>
    </source>
</evidence>
<dbReference type="InterPro" id="IPR003594">
    <property type="entry name" value="HATPase_dom"/>
</dbReference>
<gene>
    <name evidence="24" type="ORF">SAMN05660330_04209</name>
</gene>
<dbReference type="OrthoDB" id="5468627at2"/>
<evidence type="ECO:0000256" key="6">
    <source>
        <dbReference type="ARBA" id="ARBA00022679"/>
    </source>
</evidence>
<reference evidence="24 25" key="1">
    <citation type="submission" date="2016-10" db="EMBL/GenBank/DDBJ databases">
        <authorList>
            <person name="de Groot N.N."/>
        </authorList>
    </citation>
    <scope>NUCLEOTIDE SEQUENCE [LARGE SCALE GENOMIC DNA]</scope>
    <source>
        <strain evidence="24 25">DSM 12130</strain>
    </source>
</reference>
<dbReference type="InterPro" id="IPR004358">
    <property type="entry name" value="Sig_transdc_His_kin-like_C"/>
</dbReference>
<dbReference type="Proteomes" id="UP000199073">
    <property type="component" value="Unassembled WGS sequence"/>
</dbReference>
<keyword evidence="13" id="KW-0472">Membrane</keyword>
<evidence type="ECO:0000256" key="12">
    <source>
        <dbReference type="ARBA" id="ARBA00023012"/>
    </source>
</evidence>
<dbReference type="Gene3D" id="3.30.565.10">
    <property type="entry name" value="Histidine kinase-like ATPase, C-terminal domain"/>
    <property type="match status" value="1"/>
</dbReference>
<dbReference type="InterPro" id="IPR036097">
    <property type="entry name" value="HisK_dim/P_sf"/>
</dbReference>
<dbReference type="GO" id="GO:0005886">
    <property type="term" value="C:plasma membrane"/>
    <property type="evidence" value="ECO:0007669"/>
    <property type="project" value="UniProtKB-SubCell"/>
</dbReference>
<feature type="domain" description="Response regulatory" evidence="20">
    <location>
        <begin position="1337"/>
        <end position="1459"/>
    </location>
</feature>
<dbReference type="SMART" id="SM00086">
    <property type="entry name" value="PAC"/>
    <property type="match status" value="2"/>
</dbReference>
<feature type="domain" description="HPt" evidence="23">
    <location>
        <begin position="1642"/>
        <end position="1737"/>
    </location>
</feature>